<dbReference type="WBParaSite" id="ACAC_0000142201-mRNA-1">
    <property type="protein sequence ID" value="ACAC_0000142201-mRNA-1"/>
    <property type="gene ID" value="ACAC_0000142201"/>
</dbReference>
<dbReference type="GO" id="GO:0016192">
    <property type="term" value="P:vesicle-mediated transport"/>
    <property type="evidence" value="ECO:0007669"/>
    <property type="project" value="InterPro"/>
</dbReference>
<dbReference type="SUPFAM" id="SSF47661">
    <property type="entry name" value="t-snare proteins"/>
    <property type="match status" value="1"/>
</dbReference>
<dbReference type="Pfam" id="PF05739">
    <property type="entry name" value="SNARE"/>
    <property type="match status" value="1"/>
</dbReference>
<name>A0A0K0CVP0_ANGCA</name>
<keyword evidence="3" id="KW-1185">Reference proteome</keyword>
<keyword evidence="1" id="KW-0812">Transmembrane</keyword>
<accession>A0A0K0CVP0</accession>
<organism evidence="3 4">
    <name type="scientific">Angiostrongylus cantonensis</name>
    <name type="common">Rat lungworm</name>
    <dbReference type="NCBI Taxonomy" id="6313"/>
    <lineage>
        <taxon>Eukaryota</taxon>
        <taxon>Metazoa</taxon>
        <taxon>Ecdysozoa</taxon>
        <taxon>Nematoda</taxon>
        <taxon>Chromadorea</taxon>
        <taxon>Rhabditida</taxon>
        <taxon>Rhabditina</taxon>
        <taxon>Rhabditomorpha</taxon>
        <taxon>Strongyloidea</taxon>
        <taxon>Metastrongylidae</taxon>
        <taxon>Angiostrongylus</taxon>
    </lineage>
</organism>
<reference evidence="3" key="1">
    <citation type="submission" date="2012-09" db="EMBL/GenBank/DDBJ databases">
        <authorList>
            <person name="Martin A.A."/>
        </authorList>
    </citation>
    <scope>NUCLEOTIDE SEQUENCE</scope>
</reference>
<evidence type="ECO:0000259" key="2">
    <source>
        <dbReference type="Pfam" id="PF05739"/>
    </source>
</evidence>
<dbReference type="Gene3D" id="1.20.58.70">
    <property type="match status" value="1"/>
</dbReference>
<evidence type="ECO:0000313" key="3">
    <source>
        <dbReference type="Proteomes" id="UP000035642"/>
    </source>
</evidence>
<dbReference type="InterPro" id="IPR000727">
    <property type="entry name" value="T_SNARE_dom"/>
</dbReference>
<evidence type="ECO:0000313" key="4">
    <source>
        <dbReference type="WBParaSite" id="ACAC_0000142201-mRNA-1"/>
    </source>
</evidence>
<keyword evidence="1" id="KW-0472">Membrane</keyword>
<proteinExistence type="predicted"/>
<dbReference type="STRING" id="6313.A0A0K0CVP0"/>
<dbReference type="AlphaFoldDB" id="A0A0K0CVP0"/>
<dbReference type="Proteomes" id="UP000035642">
    <property type="component" value="Unassembled WGS sequence"/>
</dbReference>
<evidence type="ECO:0000256" key="1">
    <source>
        <dbReference type="SAM" id="Phobius"/>
    </source>
</evidence>
<dbReference type="InterPro" id="IPR010989">
    <property type="entry name" value="SNARE"/>
</dbReference>
<feature type="transmembrane region" description="Helical" evidence="1">
    <location>
        <begin position="122"/>
        <end position="142"/>
    </location>
</feature>
<feature type="domain" description="T-SNARE coiled-coil homology" evidence="2">
    <location>
        <begin position="91"/>
        <end position="139"/>
    </location>
</feature>
<reference evidence="4" key="2">
    <citation type="submission" date="2017-02" db="UniProtKB">
        <authorList>
            <consortium name="WormBaseParasite"/>
        </authorList>
    </citation>
    <scope>IDENTIFICATION</scope>
</reference>
<protein>
    <submittedName>
        <fullName evidence="4">t-SNARE coiled-coil homology domain-containing protein</fullName>
    </submittedName>
</protein>
<keyword evidence="1" id="KW-1133">Transmembrane helix</keyword>
<dbReference type="GO" id="GO:0016020">
    <property type="term" value="C:membrane"/>
    <property type="evidence" value="ECO:0007669"/>
    <property type="project" value="InterPro"/>
</dbReference>
<dbReference type="Gene3D" id="1.20.5.110">
    <property type="match status" value="1"/>
</dbReference>
<sequence length="143" mass="16036">MYDITGLNKQIAALQEFSRRRGGTRNQGTGHSQLVVVGLQSKLASVSKDFQCVLEISTENLKHQKIRREKFSHAEPVPLSLPSSSSGSNGRIDSNVEDVAINIDAAHTELVKYFHTISKNRWLMIKVFGVLMVFFIVFVLFLT</sequence>